<dbReference type="Proteomes" id="UP001489719">
    <property type="component" value="Unassembled WGS sequence"/>
</dbReference>
<comment type="caution">
    <text evidence="1">The sequence shown here is derived from an EMBL/GenBank/DDBJ whole genome shotgun (WGS) entry which is preliminary data.</text>
</comment>
<gene>
    <name evidence="1" type="ORF">V1517DRAFT_310018</name>
</gene>
<evidence type="ECO:0000313" key="1">
    <source>
        <dbReference type="EMBL" id="KAK9320240.1"/>
    </source>
</evidence>
<protein>
    <submittedName>
        <fullName evidence="1">Uncharacterized protein</fullName>
    </submittedName>
</protein>
<organism evidence="1 2">
    <name type="scientific">Lipomyces orientalis</name>
    <dbReference type="NCBI Taxonomy" id="1233043"/>
    <lineage>
        <taxon>Eukaryota</taxon>
        <taxon>Fungi</taxon>
        <taxon>Dikarya</taxon>
        <taxon>Ascomycota</taxon>
        <taxon>Saccharomycotina</taxon>
        <taxon>Lipomycetes</taxon>
        <taxon>Lipomycetales</taxon>
        <taxon>Lipomycetaceae</taxon>
        <taxon>Lipomyces</taxon>
    </lineage>
</organism>
<reference evidence="2" key="1">
    <citation type="journal article" date="2024" name="Front. Bioeng. Biotechnol.">
        <title>Genome-scale model development and genomic sequencing of the oleaginous clade Lipomyces.</title>
        <authorList>
            <person name="Czajka J.J."/>
            <person name="Han Y."/>
            <person name="Kim J."/>
            <person name="Mondo S.J."/>
            <person name="Hofstad B.A."/>
            <person name="Robles A."/>
            <person name="Haridas S."/>
            <person name="Riley R."/>
            <person name="LaButti K."/>
            <person name="Pangilinan J."/>
            <person name="Andreopoulos W."/>
            <person name="Lipzen A."/>
            <person name="Yan J."/>
            <person name="Wang M."/>
            <person name="Ng V."/>
            <person name="Grigoriev I.V."/>
            <person name="Spatafora J.W."/>
            <person name="Magnuson J.K."/>
            <person name="Baker S.E."/>
            <person name="Pomraning K.R."/>
        </authorList>
    </citation>
    <scope>NUCLEOTIDE SEQUENCE [LARGE SCALE GENOMIC DNA]</scope>
    <source>
        <strain evidence="2">CBS 10300</strain>
    </source>
</reference>
<name>A0ACC3TGC2_9ASCO</name>
<evidence type="ECO:0000313" key="2">
    <source>
        <dbReference type="Proteomes" id="UP001489719"/>
    </source>
</evidence>
<proteinExistence type="predicted"/>
<accession>A0ACC3TGC2</accession>
<dbReference type="EMBL" id="MU970138">
    <property type="protein sequence ID" value="KAK9320240.1"/>
    <property type="molecule type" value="Genomic_DNA"/>
</dbReference>
<keyword evidence="2" id="KW-1185">Reference proteome</keyword>
<sequence>MCLVRLSSSHGDDGPYYVSHPSHSHYYGSSSCLHHHHHPSPHHSSHPVVCDPHYHHHHQQPPPPHYLQTPQCRSSRRSRLFATSHSDPDVEAAVTAAANAAAQAVKDVEIEHHHQPNDVSAYMEGYRAGRRGL</sequence>